<dbReference type="GO" id="GO:0015421">
    <property type="term" value="F:ABC-type oligopeptide transporter activity"/>
    <property type="evidence" value="ECO:0007669"/>
    <property type="project" value="TreeGrafter"/>
</dbReference>
<dbReference type="PANTHER" id="PTHR43394:SF1">
    <property type="entry name" value="ATP-BINDING CASSETTE SUB-FAMILY B MEMBER 10, MITOCHONDRIAL"/>
    <property type="match status" value="1"/>
</dbReference>
<accession>A0A377YVL5</accession>
<dbReference type="Gene3D" id="3.40.50.300">
    <property type="entry name" value="P-loop containing nucleotide triphosphate hydrolases"/>
    <property type="match status" value="1"/>
</dbReference>
<gene>
    <name evidence="1" type="primary">ybtP_6</name>
    <name evidence="1" type="ORF">NCTC10313_00117</name>
</gene>
<protein>
    <submittedName>
        <fullName evidence="1">Putative inner membrane ABC-transporter</fullName>
        <ecNumber evidence="1">3.6.3.44</ecNumber>
    </submittedName>
</protein>
<dbReference type="GO" id="GO:0016787">
    <property type="term" value="F:hydrolase activity"/>
    <property type="evidence" value="ECO:0007669"/>
    <property type="project" value="UniProtKB-KW"/>
</dbReference>
<dbReference type="PANTHER" id="PTHR43394">
    <property type="entry name" value="ATP-DEPENDENT PERMEASE MDL1, MITOCHONDRIAL"/>
    <property type="match status" value="1"/>
</dbReference>
<dbReference type="GO" id="GO:0090374">
    <property type="term" value="P:oligopeptide export from mitochondrion"/>
    <property type="evidence" value="ECO:0007669"/>
    <property type="project" value="TreeGrafter"/>
</dbReference>
<proteinExistence type="predicted"/>
<dbReference type="SUPFAM" id="SSF52540">
    <property type="entry name" value="P-loop containing nucleoside triphosphate hydrolases"/>
    <property type="match status" value="1"/>
</dbReference>
<dbReference type="InterPro" id="IPR027417">
    <property type="entry name" value="P-loop_NTPase"/>
</dbReference>
<evidence type="ECO:0000313" key="1">
    <source>
        <dbReference type="EMBL" id="STU54373.1"/>
    </source>
</evidence>
<keyword evidence="1" id="KW-0378">Hydrolase</keyword>
<name>A0A377YVL5_KLEPO</name>
<dbReference type="EMBL" id="UGLW01000001">
    <property type="protein sequence ID" value="STU54373.1"/>
    <property type="molecule type" value="Genomic_DNA"/>
</dbReference>
<organism evidence="1 2">
    <name type="scientific">Klebsiella pneumoniae subsp. ozaenae</name>
    <dbReference type="NCBI Taxonomy" id="574"/>
    <lineage>
        <taxon>Bacteria</taxon>
        <taxon>Pseudomonadati</taxon>
        <taxon>Pseudomonadota</taxon>
        <taxon>Gammaproteobacteria</taxon>
        <taxon>Enterobacterales</taxon>
        <taxon>Enterobacteriaceae</taxon>
        <taxon>Klebsiella/Raoultella group</taxon>
        <taxon>Klebsiella</taxon>
        <taxon>Klebsiella pneumoniae complex</taxon>
    </lineage>
</organism>
<dbReference type="InterPro" id="IPR039421">
    <property type="entry name" value="Type_1_exporter"/>
</dbReference>
<reference evidence="1 2" key="1">
    <citation type="submission" date="2018-06" db="EMBL/GenBank/DDBJ databases">
        <authorList>
            <consortium name="Pathogen Informatics"/>
            <person name="Doyle S."/>
        </authorList>
    </citation>
    <scope>NUCLEOTIDE SEQUENCE [LARGE SCALE GENOMIC DNA]</scope>
    <source>
        <strain evidence="1 2">NCTC10313</strain>
    </source>
</reference>
<dbReference type="AlphaFoldDB" id="A0A377YVL5"/>
<dbReference type="Proteomes" id="UP000254487">
    <property type="component" value="Unassembled WGS sequence"/>
</dbReference>
<dbReference type="EC" id="3.6.3.44" evidence="1"/>
<evidence type="ECO:0000313" key="2">
    <source>
        <dbReference type="Proteomes" id="UP000254487"/>
    </source>
</evidence>
<sequence>MITIAHRLQTVIDADVIVVMHEGRVAEQGRHADLLKQGGYYARLWQHYQLASQ</sequence>